<proteinExistence type="predicted"/>
<dbReference type="Pfam" id="PF13424">
    <property type="entry name" value="TPR_12"/>
    <property type="match status" value="1"/>
</dbReference>
<dbReference type="InterPro" id="IPR056681">
    <property type="entry name" value="DUF7779"/>
</dbReference>
<dbReference type="AlphaFoldDB" id="A0A0B7KNH1"/>
<reference evidence="4" key="1">
    <citation type="submission" date="2015-01" db="EMBL/GenBank/DDBJ databases">
        <authorList>
            <person name="Durling Mikael"/>
        </authorList>
    </citation>
    <scope>NUCLEOTIDE SEQUENCE</scope>
</reference>
<accession>A0A0B7KNH1</accession>
<dbReference type="EMBL" id="CDPU01000081">
    <property type="protein sequence ID" value="CEO56987.1"/>
    <property type="molecule type" value="Genomic_DNA"/>
</dbReference>
<keyword evidence="1" id="KW-0677">Repeat</keyword>
<evidence type="ECO:0000313" key="4">
    <source>
        <dbReference type="EMBL" id="CEO56987.1"/>
    </source>
</evidence>
<feature type="domain" description="DUF7779" evidence="3">
    <location>
        <begin position="42"/>
        <end position="128"/>
    </location>
</feature>
<dbReference type="PANTHER" id="PTHR45641">
    <property type="entry name" value="TETRATRICOPEPTIDE REPEAT PROTEIN (AFU_ORTHOLOGUE AFUA_6G03870)"/>
    <property type="match status" value="1"/>
</dbReference>
<gene>
    <name evidence="4" type="ORF">BN869_000013045_1</name>
</gene>
<dbReference type="Pfam" id="PF25000">
    <property type="entry name" value="DUF7779"/>
    <property type="match status" value="1"/>
</dbReference>
<keyword evidence="2" id="KW-0802">TPR repeat</keyword>
<dbReference type="InterPro" id="IPR011990">
    <property type="entry name" value="TPR-like_helical_dom_sf"/>
</dbReference>
<dbReference type="PANTHER" id="PTHR45641:SF19">
    <property type="entry name" value="NEPHROCYSTIN-3"/>
    <property type="match status" value="1"/>
</dbReference>
<dbReference type="SUPFAM" id="SSF48452">
    <property type="entry name" value="TPR-like"/>
    <property type="match status" value="2"/>
</dbReference>
<dbReference type="Gene3D" id="1.25.40.10">
    <property type="entry name" value="Tetratricopeptide repeat domain"/>
    <property type="match status" value="1"/>
</dbReference>
<evidence type="ECO:0000256" key="1">
    <source>
        <dbReference type="ARBA" id="ARBA00022737"/>
    </source>
</evidence>
<evidence type="ECO:0000259" key="3">
    <source>
        <dbReference type="Pfam" id="PF25000"/>
    </source>
</evidence>
<organism evidence="4">
    <name type="scientific">Bionectria ochroleuca</name>
    <name type="common">Gliocladium roseum</name>
    <dbReference type="NCBI Taxonomy" id="29856"/>
    <lineage>
        <taxon>Eukaryota</taxon>
        <taxon>Fungi</taxon>
        <taxon>Dikarya</taxon>
        <taxon>Ascomycota</taxon>
        <taxon>Pezizomycotina</taxon>
        <taxon>Sordariomycetes</taxon>
        <taxon>Hypocreomycetidae</taxon>
        <taxon>Hypocreales</taxon>
        <taxon>Bionectriaceae</taxon>
        <taxon>Clonostachys</taxon>
    </lineage>
</organism>
<sequence length="411" mass="46265">MLDASSFSQEENKVRRSSSKIDCRKAPGSDYEHTLSTVWNISFEKLADTSACLLNLLSFFDPDAISEEILLRGSVDTQDEFSFLSDEMDFGDATEDLLRAALVNRTSNLAILLIHRLVQSAAQKRLTELEITKYFDAAVHLLCWGYPDHSKTDIGHQITAWERREKANTHINHLVQLTKVNGKKPGNQQKYADLLLRCGWYLYERELYLIAKLMVEQAISIFEDKMSLEHASAIDLGCLIDLDLAHPEVAIESFKQALKIHKATLGPEDPFIAYSLNNVALAYTEMGGLDLAYAAHEEAIRLRLKANSDRIGNSYSNMSSLLLRMNRPDEAEEMLARYETFLKTGNPRFSGDMVLLSRIRLAQGRSSDAIRIASKALTFRRNLLGNRLKTCDSQYDVAAILLKQGHVSSAI</sequence>
<evidence type="ECO:0000256" key="2">
    <source>
        <dbReference type="ARBA" id="ARBA00022803"/>
    </source>
</evidence>
<protein>
    <recommendedName>
        <fullName evidence="3">DUF7779 domain-containing protein</fullName>
    </recommendedName>
</protein>
<name>A0A0B7KNH1_BIOOC</name>